<accession>A0ABT1Z1B4</accession>
<gene>
    <name evidence="1" type="ORF">NTA49_10315</name>
</gene>
<evidence type="ECO:0000313" key="1">
    <source>
        <dbReference type="EMBL" id="MCR8826932.1"/>
    </source>
</evidence>
<dbReference type="EMBL" id="JANKJG010000006">
    <property type="protein sequence ID" value="MCR8826932.1"/>
    <property type="molecule type" value="Genomic_DNA"/>
</dbReference>
<dbReference type="InterPro" id="IPR010412">
    <property type="entry name" value="DUF1007"/>
</dbReference>
<organism evidence="1 2">
    <name type="scientific">Pseudosulfitobacter koreensis</name>
    <dbReference type="NCBI Taxonomy" id="2968472"/>
    <lineage>
        <taxon>Bacteria</taxon>
        <taxon>Pseudomonadati</taxon>
        <taxon>Pseudomonadota</taxon>
        <taxon>Alphaproteobacteria</taxon>
        <taxon>Rhodobacterales</taxon>
        <taxon>Roseobacteraceae</taxon>
        <taxon>Pseudosulfitobacter</taxon>
    </lineage>
</organism>
<comment type="caution">
    <text evidence="1">The sequence shown here is derived from an EMBL/GenBank/DDBJ whole genome shotgun (WGS) entry which is preliminary data.</text>
</comment>
<protein>
    <submittedName>
        <fullName evidence="1">DUF1007 family protein</fullName>
    </submittedName>
</protein>
<keyword evidence="2" id="KW-1185">Reference proteome</keyword>
<proteinExistence type="predicted"/>
<dbReference type="Pfam" id="PF06226">
    <property type="entry name" value="DUF1007"/>
    <property type="match status" value="1"/>
</dbReference>
<sequence length="216" mass="23350">MRSLAAIALICTATAPQAHPHIFIDAGLVAIVDDAGALQAVEVTWAYDAFYSLLITEDFGLDPDGDAVLTPQEEEQLRGFDMQWIPGYDGDLVARLDGAPLKLSRPRDVSLVMREGRIVTTHVRDVVGAPVLAGHSLSMKPFDPTYYTAYDVTLNVTVEGLDGCMIARHLPDLDAGMKQMQSALSKLGRDEDAIEAGFPEVGEAFATEVEMTCAPR</sequence>
<name>A0ABT1Z1B4_9RHOB</name>
<reference evidence="1" key="1">
    <citation type="submission" date="2022-07" db="EMBL/GenBank/DDBJ databases">
        <title>Pseudosulfitobacter sp. strain AP-MA-4, whole genome sequence.</title>
        <authorList>
            <person name="Jiang Y."/>
        </authorList>
    </citation>
    <scope>NUCLEOTIDE SEQUENCE</scope>
    <source>
        <strain evidence="1">AP-MA-4</strain>
    </source>
</reference>
<evidence type="ECO:0000313" key="2">
    <source>
        <dbReference type="Proteomes" id="UP001165396"/>
    </source>
</evidence>
<dbReference type="Proteomes" id="UP001165396">
    <property type="component" value="Unassembled WGS sequence"/>
</dbReference>
<dbReference type="RefSeq" id="WP_258294667.1">
    <property type="nucleotide sequence ID" value="NZ_JANKJG010000006.1"/>
</dbReference>